<feature type="region of interest" description="Disordered" evidence="2">
    <location>
        <begin position="821"/>
        <end position="852"/>
    </location>
</feature>
<evidence type="ECO:0000256" key="2">
    <source>
        <dbReference type="SAM" id="MobiDB-lite"/>
    </source>
</evidence>
<feature type="region of interest" description="Disordered" evidence="2">
    <location>
        <begin position="201"/>
        <end position="259"/>
    </location>
</feature>
<feature type="compositionally biased region" description="Polar residues" evidence="2">
    <location>
        <begin position="581"/>
        <end position="591"/>
    </location>
</feature>
<accession>M2RAQ5</accession>
<dbReference type="OrthoDB" id="2757290at2759"/>
<evidence type="ECO:0000313" key="4">
    <source>
        <dbReference type="EMBL" id="EMD35507.1"/>
    </source>
</evidence>
<evidence type="ECO:0000256" key="1">
    <source>
        <dbReference type="PROSITE-ProRule" id="PRU00042"/>
    </source>
</evidence>
<feature type="domain" description="C2H2-type" evidence="3">
    <location>
        <begin position="870"/>
        <end position="897"/>
    </location>
</feature>
<gene>
    <name evidence="4" type="ORF">CERSUDRAFT_124797</name>
</gene>
<feature type="compositionally biased region" description="Polar residues" evidence="2">
    <location>
        <begin position="1057"/>
        <end position="1073"/>
    </location>
</feature>
<dbReference type="AlphaFoldDB" id="M2RAQ5"/>
<dbReference type="PROSITE" id="PS50157">
    <property type="entry name" value="ZINC_FINGER_C2H2_2"/>
    <property type="match status" value="1"/>
</dbReference>
<feature type="compositionally biased region" description="Low complexity" evidence="2">
    <location>
        <begin position="1009"/>
        <end position="1035"/>
    </location>
</feature>
<feature type="compositionally biased region" description="Polar residues" evidence="2">
    <location>
        <begin position="934"/>
        <end position="951"/>
    </location>
</feature>
<name>M2RAQ5_CERS8</name>
<feature type="region of interest" description="Disordered" evidence="2">
    <location>
        <begin position="934"/>
        <end position="957"/>
    </location>
</feature>
<keyword evidence="5" id="KW-1185">Reference proteome</keyword>
<feature type="compositionally biased region" description="Low complexity" evidence="2">
    <location>
        <begin position="170"/>
        <end position="188"/>
    </location>
</feature>
<dbReference type="GO" id="GO:0008270">
    <property type="term" value="F:zinc ion binding"/>
    <property type="evidence" value="ECO:0007669"/>
    <property type="project" value="UniProtKB-KW"/>
</dbReference>
<dbReference type="Proteomes" id="UP000016930">
    <property type="component" value="Unassembled WGS sequence"/>
</dbReference>
<feature type="region of interest" description="Disordered" evidence="2">
    <location>
        <begin position="154"/>
        <end position="188"/>
    </location>
</feature>
<keyword evidence="1" id="KW-0863">Zinc-finger</keyword>
<keyword evidence="1" id="KW-0862">Zinc</keyword>
<proteinExistence type="predicted"/>
<dbReference type="EMBL" id="KB445800">
    <property type="protein sequence ID" value="EMD35507.1"/>
    <property type="molecule type" value="Genomic_DNA"/>
</dbReference>
<dbReference type="PROSITE" id="PS00028">
    <property type="entry name" value="ZINC_FINGER_C2H2_1"/>
    <property type="match status" value="1"/>
</dbReference>
<dbReference type="HOGENOM" id="CLU_282687_0_0_1"/>
<keyword evidence="1" id="KW-0479">Metal-binding</keyword>
<evidence type="ECO:0000313" key="5">
    <source>
        <dbReference type="Proteomes" id="UP000016930"/>
    </source>
</evidence>
<organism evidence="4 5">
    <name type="scientific">Ceriporiopsis subvermispora (strain B)</name>
    <name type="common">White-rot fungus</name>
    <name type="synonym">Gelatoporia subvermispora</name>
    <dbReference type="NCBI Taxonomy" id="914234"/>
    <lineage>
        <taxon>Eukaryota</taxon>
        <taxon>Fungi</taxon>
        <taxon>Dikarya</taxon>
        <taxon>Basidiomycota</taxon>
        <taxon>Agaricomycotina</taxon>
        <taxon>Agaricomycetes</taxon>
        <taxon>Polyporales</taxon>
        <taxon>Gelatoporiaceae</taxon>
        <taxon>Gelatoporia</taxon>
    </lineage>
</organism>
<feature type="compositionally biased region" description="Low complexity" evidence="2">
    <location>
        <begin position="201"/>
        <end position="215"/>
    </location>
</feature>
<reference evidence="4 5" key="1">
    <citation type="journal article" date="2012" name="Proc. Natl. Acad. Sci. U.S.A.">
        <title>Comparative genomics of Ceriporiopsis subvermispora and Phanerochaete chrysosporium provide insight into selective ligninolysis.</title>
        <authorList>
            <person name="Fernandez-Fueyo E."/>
            <person name="Ruiz-Duenas F.J."/>
            <person name="Ferreira P."/>
            <person name="Floudas D."/>
            <person name="Hibbett D.S."/>
            <person name="Canessa P."/>
            <person name="Larrondo L.F."/>
            <person name="James T.Y."/>
            <person name="Seelenfreund D."/>
            <person name="Lobos S."/>
            <person name="Polanco R."/>
            <person name="Tello M."/>
            <person name="Honda Y."/>
            <person name="Watanabe T."/>
            <person name="Watanabe T."/>
            <person name="Ryu J.S."/>
            <person name="Kubicek C.P."/>
            <person name="Schmoll M."/>
            <person name="Gaskell J."/>
            <person name="Hammel K.E."/>
            <person name="St John F.J."/>
            <person name="Vanden Wymelenberg A."/>
            <person name="Sabat G."/>
            <person name="Splinter BonDurant S."/>
            <person name="Syed K."/>
            <person name="Yadav J.S."/>
            <person name="Doddapaneni H."/>
            <person name="Subramanian V."/>
            <person name="Lavin J.L."/>
            <person name="Oguiza J.A."/>
            <person name="Perez G."/>
            <person name="Pisabarro A.G."/>
            <person name="Ramirez L."/>
            <person name="Santoyo F."/>
            <person name="Master E."/>
            <person name="Coutinho P.M."/>
            <person name="Henrissat B."/>
            <person name="Lombard V."/>
            <person name="Magnuson J.K."/>
            <person name="Kuees U."/>
            <person name="Hori C."/>
            <person name="Igarashi K."/>
            <person name="Samejima M."/>
            <person name="Held B.W."/>
            <person name="Barry K.W."/>
            <person name="LaButti K.M."/>
            <person name="Lapidus A."/>
            <person name="Lindquist E.A."/>
            <person name="Lucas S.M."/>
            <person name="Riley R."/>
            <person name="Salamov A.A."/>
            <person name="Hoffmeister D."/>
            <person name="Schwenk D."/>
            <person name="Hadar Y."/>
            <person name="Yarden O."/>
            <person name="de Vries R.P."/>
            <person name="Wiebenga A."/>
            <person name="Stenlid J."/>
            <person name="Eastwood D."/>
            <person name="Grigoriev I.V."/>
            <person name="Berka R.M."/>
            <person name="Blanchette R.A."/>
            <person name="Kersten P."/>
            <person name="Martinez A.T."/>
            <person name="Vicuna R."/>
            <person name="Cullen D."/>
        </authorList>
    </citation>
    <scope>NUCLEOTIDE SEQUENCE [LARGE SCALE GENOMIC DNA]</scope>
    <source>
        <strain evidence="4 5">B</strain>
    </source>
</reference>
<evidence type="ECO:0000259" key="3">
    <source>
        <dbReference type="PROSITE" id="PS50157"/>
    </source>
</evidence>
<dbReference type="InterPro" id="IPR013087">
    <property type="entry name" value="Znf_C2H2_type"/>
</dbReference>
<feature type="compositionally biased region" description="Basic and acidic residues" evidence="2">
    <location>
        <begin position="843"/>
        <end position="852"/>
    </location>
</feature>
<dbReference type="STRING" id="914234.M2RAQ5"/>
<feature type="region of interest" description="Disordered" evidence="2">
    <location>
        <begin position="993"/>
        <end position="1104"/>
    </location>
</feature>
<feature type="region of interest" description="Disordered" evidence="2">
    <location>
        <begin position="562"/>
        <end position="591"/>
    </location>
</feature>
<sequence length="1104" mass="119498">MRLRWLHGEMHASTSGWQAPVEADDVMISDEAFIDDSAAFRTESFDYTPQSSRMQFVMEAAPPPAPDTATWVSSPDLSSTAWPVDIPRSMVHSFRADPLRAIYATNTRPDFDPELPFPATGPLEMFGDQFQVDGYEPFGGDGVVLSPEDSARLASVLGGSPQSNRRHDSTPALSHSTTLSPTSLSPSSAYASQVVPLPSDAFSASPSDSMISLSSPVQLKRKKRKTRNENRPPQASSDQTTAKTRKKRKTIKPLSKSSESNGIDVLWDRFKPGELDICAEVEHVSARQQVHERRCSDVEDGGKIPQRMFDRTGKTEVPCRTAARDSVDVHPLDELSLDSPLSISNCSHGSANSLSLQAVDPPSVTHATPLSTQSSAYASCPESSFQCSRTGEDVSTSPQCISFITAVARHHGSQKSLVPPVSNGNQSVYARDSATIRPKSVIGLGLYTEDHQTDLGLDAHHRKDVPVATSSGPLVEHHIRPHASSITSAACRGRNLSDVPSLDFSVYSRDCSTHISGPPADHAVYSCSQAIIEFETAIQMPRARGDIHADSLELGMHHEQHVDNGVSGSEHRDSRPASHAQLAQGSQTVNSSDLMKHRLPIASGLNQHASQLHLRESHGFNHGQHAYSQIHQPVPQERQLQPQIQLYHETHGQQAFLAHHAHVYQPPPYAHHVSTQSTWTASSSYAYPLSAPPAAFTTYADAGTAYWQHRPPPMHLPPASYYAHPYVSAQPAPQHVPQIPPVHPVPEYLVSSALPPLPPAPIAIPLPFPVPLPTAVPAPDSWTTLFATLKMARKRGQLESGRRHTRRVRRTEMRPVEAVQVPAETEGQKNTQEDEQVQGDPTDQVREEDTRLPEVVTLDEEREEEGPGEYRCPLCPRVFRLPNGLAIHLKWHWGLTALEWRRRDSNQIGSTFERASMSAQRTPAVAEGMQVRSPSHTATSPVAPAQNSPDTISPPAVPPATAASGFSMPVIPLGTPHTSAGLFSLRSESESLSLFGSPAGTVSPWTPRAGGSWSGNASAACPGAAATTASNSAGPPRSSPTWSEHLFGRESELIEQPSGSPAETTTDTQQQHIPNIHTAAEGGARSKSPGGKSLVRSAPVKELT</sequence>
<protein>
    <recommendedName>
        <fullName evidence="3">C2H2-type domain-containing protein</fullName>
    </recommendedName>
</protein>